<dbReference type="EMBL" id="FNPE01000008">
    <property type="protein sequence ID" value="SDY79891.1"/>
    <property type="molecule type" value="Genomic_DNA"/>
</dbReference>
<accession>A0A1H3MT80</accession>
<name>A0A1H3MT80_9BURK</name>
<gene>
    <name evidence="1" type="ORF">SAMN05421547_10834</name>
</gene>
<protein>
    <submittedName>
        <fullName evidence="1">Uncharacterized protein</fullName>
    </submittedName>
</protein>
<dbReference type="Proteomes" id="UP000183417">
    <property type="component" value="Unassembled WGS sequence"/>
</dbReference>
<proteinExistence type="predicted"/>
<evidence type="ECO:0000313" key="1">
    <source>
        <dbReference type="EMBL" id="SDY79891.1"/>
    </source>
</evidence>
<dbReference type="AlphaFoldDB" id="A0A1H3MT80"/>
<sequence length="79" mass="8838">MIKTWGVGQFYGMGSMQYLLESGAWLPDRKLFDGAPILLFETMAEADTHAAQFSQNGQSHGVQFMVDQQGKVLTARRNK</sequence>
<evidence type="ECO:0000313" key="2">
    <source>
        <dbReference type="Proteomes" id="UP000183417"/>
    </source>
</evidence>
<organism evidence="1 2">
    <name type="scientific">Delftia lacustris</name>
    <dbReference type="NCBI Taxonomy" id="558537"/>
    <lineage>
        <taxon>Bacteria</taxon>
        <taxon>Pseudomonadati</taxon>
        <taxon>Pseudomonadota</taxon>
        <taxon>Betaproteobacteria</taxon>
        <taxon>Burkholderiales</taxon>
        <taxon>Comamonadaceae</taxon>
        <taxon>Delftia</taxon>
    </lineage>
</organism>
<reference evidence="1 2" key="1">
    <citation type="submission" date="2016-10" db="EMBL/GenBank/DDBJ databases">
        <authorList>
            <person name="de Groot N.N."/>
        </authorList>
    </citation>
    <scope>NUCLEOTIDE SEQUENCE [LARGE SCALE GENOMIC DNA]</scope>
    <source>
        <strain evidence="1 2">LMG 24775</strain>
    </source>
</reference>